<accession>U4LK51</accession>
<evidence type="ECO:0000256" key="1">
    <source>
        <dbReference type="SAM" id="MobiDB-lite"/>
    </source>
</evidence>
<evidence type="ECO:0000313" key="2">
    <source>
        <dbReference type="EMBL" id="CCX32479.1"/>
    </source>
</evidence>
<name>U4LK51_PYROM</name>
<proteinExistence type="predicted"/>
<feature type="compositionally biased region" description="Gly residues" evidence="1">
    <location>
        <begin position="1"/>
        <end position="13"/>
    </location>
</feature>
<feature type="region of interest" description="Disordered" evidence="1">
    <location>
        <begin position="1"/>
        <end position="26"/>
    </location>
</feature>
<dbReference type="Proteomes" id="UP000018144">
    <property type="component" value="Unassembled WGS sequence"/>
</dbReference>
<gene>
    <name evidence="2" type="ORF">PCON_13242</name>
</gene>
<evidence type="ECO:0000313" key="3">
    <source>
        <dbReference type="Proteomes" id="UP000018144"/>
    </source>
</evidence>
<reference evidence="2 3" key="1">
    <citation type="journal article" date="2013" name="PLoS Genet.">
        <title>The genome and development-dependent transcriptomes of Pyronema confluens: a window into fungal evolution.</title>
        <authorList>
            <person name="Traeger S."/>
            <person name="Altegoer F."/>
            <person name="Freitag M."/>
            <person name="Gabaldon T."/>
            <person name="Kempken F."/>
            <person name="Kumar A."/>
            <person name="Marcet-Houben M."/>
            <person name="Poggeler S."/>
            <person name="Stajich J.E."/>
            <person name="Nowrousian M."/>
        </authorList>
    </citation>
    <scope>NUCLEOTIDE SEQUENCE [LARGE SCALE GENOMIC DNA]</scope>
    <source>
        <strain evidence="3">CBS 100304</strain>
        <tissue evidence="2">Vegetative mycelium</tissue>
    </source>
</reference>
<dbReference type="AlphaFoldDB" id="U4LK51"/>
<sequence>MPGALGLGAGSGRGLNAENPKRQASSVRHTFRCFGRWQILFSFVQMIYAQRFESV</sequence>
<dbReference type="EMBL" id="HF935878">
    <property type="protein sequence ID" value="CCX32479.1"/>
    <property type="molecule type" value="Genomic_DNA"/>
</dbReference>
<organism evidence="2 3">
    <name type="scientific">Pyronema omphalodes (strain CBS 100304)</name>
    <name type="common">Pyronema confluens</name>
    <dbReference type="NCBI Taxonomy" id="1076935"/>
    <lineage>
        <taxon>Eukaryota</taxon>
        <taxon>Fungi</taxon>
        <taxon>Dikarya</taxon>
        <taxon>Ascomycota</taxon>
        <taxon>Pezizomycotina</taxon>
        <taxon>Pezizomycetes</taxon>
        <taxon>Pezizales</taxon>
        <taxon>Pyronemataceae</taxon>
        <taxon>Pyronema</taxon>
    </lineage>
</organism>
<keyword evidence="3" id="KW-1185">Reference proteome</keyword>
<protein>
    <submittedName>
        <fullName evidence="2">Uncharacterized protein</fullName>
    </submittedName>
</protein>